<reference evidence="5" key="2">
    <citation type="submission" date="2025-08" db="UniProtKB">
        <authorList>
            <consortium name="Ensembl"/>
        </authorList>
    </citation>
    <scope>IDENTIFICATION</scope>
</reference>
<evidence type="ECO:0000313" key="6">
    <source>
        <dbReference type="Proteomes" id="UP000002280"/>
    </source>
</evidence>
<reference evidence="5 6" key="1">
    <citation type="journal article" date="2007" name="Nature">
        <title>Genome of the marsupial Monodelphis domestica reveals innovation in non-coding sequences.</title>
        <authorList>
            <person name="Mikkelsen T.S."/>
            <person name="Wakefield M.J."/>
            <person name="Aken B."/>
            <person name="Amemiya C.T."/>
            <person name="Chang J.L."/>
            <person name="Duke S."/>
            <person name="Garber M."/>
            <person name="Gentles A.J."/>
            <person name="Goodstadt L."/>
            <person name="Heger A."/>
            <person name="Jurka J."/>
            <person name="Kamal M."/>
            <person name="Mauceli E."/>
            <person name="Searle S.M."/>
            <person name="Sharpe T."/>
            <person name="Baker M.L."/>
            <person name="Batzer M.A."/>
            <person name="Benos P.V."/>
            <person name="Belov K."/>
            <person name="Clamp M."/>
            <person name="Cook A."/>
            <person name="Cuff J."/>
            <person name="Das R."/>
            <person name="Davidow L."/>
            <person name="Deakin J.E."/>
            <person name="Fazzari M.J."/>
            <person name="Glass J.L."/>
            <person name="Grabherr M."/>
            <person name="Greally J.M."/>
            <person name="Gu W."/>
            <person name="Hore T.A."/>
            <person name="Huttley G.A."/>
            <person name="Kleber M."/>
            <person name="Jirtle R.L."/>
            <person name="Koina E."/>
            <person name="Lee J.T."/>
            <person name="Mahony S."/>
            <person name="Marra M.A."/>
            <person name="Miller R.D."/>
            <person name="Nicholls R.D."/>
            <person name="Oda M."/>
            <person name="Papenfuss A.T."/>
            <person name="Parra Z.E."/>
            <person name="Pollock D.D."/>
            <person name="Ray D.A."/>
            <person name="Schein J.E."/>
            <person name="Speed T.P."/>
            <person name="Thompson K."/>
            <person name="VandeBerg J.L."/>
            <person name="Wade C.M."/>
            <person name="Walker J.A."/>
            <person name="Waters P.D."/>
            <person name="Webber C."/>
            <person name="Weidman J.R."/>
            <person name="Xie X."/>
            <person name="Zody M.C."/>
            <person name="Baldwin J."/>
            <person name="Abdouelleil A."/>
            <person name="Abdulkadir J."/>
            <person name="Abebe A."/>
            <person name="Abera B."/>
            <person name="Abreu J."/>
            <person name="Acer S.C."/>
            <person name="Aftuck L."/>
            <person name="Alexander A."/>
            <person name="An P."/>
            <person name="Anderson E."/>
            <person name="Anderson S."/>
            <person name="Arachi H."/>
            <person name="Azer M."/>
            <person name="Bachantsang P."/>
            <person name="Barry A."/>
            <person name="Bayul T."/>
            <person name="Berlin A."/>
            <person name="Bessette D."/>
            <person name="Bloom T."/>
            <person name="Bloom T."/>
            <person name="Boguslavskiy L."/>
            <person name="Bonnet C."/>
            <person name="Boukhgalter B."/>
            <person name="Bourzgui I."/>
            <person name="Brown A."/>
            <person name="Cahill P."/>
            <person name="Channer S."/>
            <person name="Cheshatsang Y."/>
            <person name="Chuda L."/>
            <person name="Citroen M."/>
            <person name="Collymore A."/>
            <person name="Cooke P."/>
            <person name="Costello M."/>
            <person name="D'Aco K."/>
            <person name="Daza R."/>
            <person name="De Haan G."/>
            <person name="DeGray S."/>
            <person name="DeMaso C."/>
            <person name="Dhargay N."/>
            <person name="Dooley K."/>
            <person name="Dooley E."/>
            <person name="Doricent M."/>
            <person name="Dorje P."/>
            <person name="Dorjee K."/>
            <person name="Dupes A."/>
            <person name="Elong R."/>
            <person name="Falk J."/>
            <person name="Farina A."/>
            <person name="Faro S."/>
            <person name="Ferguson D."/>
            <person name="Fisher S."/>
            <person name="Foley C.D."/>
            <person name="Franke A."/>
            <person name="Friedrich D."/>
            <person name="Gadbois L."/>
            <person name="Gearin G."/>
            <person name="Gearin C.R."/>
            <person name="Giannoukos G."/>
            <person name="Goode T."/>
            <person name="Graham J."/>
            <person name="Grandbois E."/>
            <person name="Grewal S."/>
            <person name="Gyaltsen K."/>
            <person name="Hafez N."/>
            <person name="Hagos B."/>
            <person name="Hall J."/>
            <person name="Henson C."/>
            <person name="Hollinger A."/>
            <person name="Honan T."/>
            <person name="Huard M.D."/>
            <person name="Hughes L."/>
            <person name="Hurhula B."/>
            <person name="Husby M.E."/>
            <person name="Kamat A."/>
            <person name="Kanga B."/>
            <person name="Kashin S."/>
            <person name="Khazanovich D."/>
            <person name="Kisner P."/>
            <person name="Lance K."/>
            <person name="Lara M."/>
            <person name="Lee W."/>
            <person name="Lennon N."/>
            <person name="Letendre F."/>
            <person name="LeVine R."/>
            <person name="Lipovsky A."/>
            <person name="Liu X."/>
            <person name="Liu J."/>
            <person name="Liu S."/>
            <person name="Lokyitsang T."/>
            <person name="Lokyitsang Y."/>
            <person name="Lubonja R."/>
            <person name="Lui A."/>
            <person name="MacDonald P."/>
            <person name="Magnisalis V."/>
            <person name="Maru K."/>
            <person name="Matthews C."/>
            <person name="McCusker W."/>
            <person name="McDonough S."/>
            <person name="Mehta T."/>
            <person name="Meldrim J."/>
            <person name="Meneus L."/>
            <person name="Mihai O."/>
            <person name="Mihalev A."/>
            <person name="Mihova T."/>
            <person name="Mittelman R."/>
            <person name="Mlenga V."/>
            <person name="Montmayeur A."/>
            <person name="Mulrain L."/>
            <person name="Navidi A."/>
            <person name="Naylor J."/>
            <person name="Negash T."/>
            <person name="Nguyen T."/>
            <person name="Nguyen N."/>
            <person name="Nicol R."/>
            <person name="Norbu C."/>
            <person name="Norbu N."/>
            <person name="Novod N."/>
            <person name="O'Neill B."/>
            <person name="Osman S."/>
            <person name="Markiewicz E."/>
            <person name="Oyono O.L."/>
            <person name="Patti C."/>
            <person name="Phunkhang P."/>
            <person name="Pierre F."/>
            <person name="Priest M."/>
            <person name="Raghuraman S."/>
            <person name="Rege F."/>
            <person name="Reyes R."/>
            <person name="Rise C."/>
            <person name="Rogov P."/>
            <person name="Ross K."/>
            <person name="Ryan E."/>
            <person name="Settipalli S."/>
            <person name="Shea T."/>
            <person name="Sherpa N."/>
            <person name="Shi L."/>
            <person name="Shih D."/>
            <person name="Sparrow T."/>
            <person name="Spaulding J."/>
            <person name="Stalker J."/>
            <person name="Stange-Thomann N."/>
            <person name="Stavropoulos S."/>
            <person name="Stone C."/>
            <person name="Strader C."/>
            <person name="Tesfaye S."/>
            <person name="Thomson T."/>
            <person name="Thoulutsang Y."/>
            <person name="Thoulutsang D."/>
            <person name="Topham K."/>
            <person name="Topping I."/>
            <person name="Tsamla T."/>
            <person name="Vassiliev H."/>
            <person name="Vo A."/>
            <person name="Wangchuk T."/>
            <person name="Wangdi T."/>
            <person name="Weiand M."/>
            <person name="Wilkinson J."/>
            <person name="Wilson A."/>
            <person name="Yadav S."/>
            <person name="Young G."/>
            <person name="Yu Q."/>
            <person name="Zembek L."/>
            <person name="Zhong D."/>
            <person name="Zimmer A."/>
            <person name="Zwirko Z."/>
            <person name="Jaffe D.B."/>
            <person name="Alvarez P."/>
            <person name="Brockman W."/>
            <person name="Butler J."/>
            <person name="Chin C."/>
            <person name="Gnerre S."/>
            <person name="MacCallum I."/>
            <person name="Graves J.A."/>
            <person name="Ponting C.P."/>
            <person name="Breen M."/>
            <person name="Samollow P.B."/>
            <person name="Lander E.S."/>
            <person name="Lindblad-Toh K."/>
        </authorList>
    </citation>
    <scope>NUCLEOTIDE SEQUENCE [LARGE SCALE GENOMIC DNA]</scope>
</reference>
<dbReference type="PANTHER" id="PTHR14224:SF9">
    <property type="entry name" value="LEUCINE-RICH REPEAT-CONTAINING PROTEIN 14"/>
    <property type="match status" value="1"/>
</dbReference>
<dbReference type="Proteomes" id="UP000002280">
    <property type="component" value="Chromosome 3"/>
</dbReference>
<name>A0A5F8G644_MONDO</name>
<organism evidence="5 6">
    <name type="scientific">Monodelphis domestica</name>
    <name type="common">Gray short-tailed opossum</name>
    <dbReference type="NCBI Taxonomy" id="13616"/>
    <lineage>
        <taxon>Eukaryota</taxon>
        <taxon>Metazoa</taxon>
        <taxon>Chordata</taxon>
        <taxon>Craniata</taxon>
        <taxon>Vertebrata</taxon>
        <taxon>Euteleostomi</taxon>
        <taxon>Mammalia</taxon>
        <taxon>Metatheria</taxon>
        <taxon>Didelphimorphia</taxon>
        <taxon>Didelphidae</taxon>
        <taxon>Monodelphis</taxon>
    </lineage>
</organism>
<dbReference type="GO" id="GO:0005737">
    <property type="term" value="C:cytoplasm"/>
    <property type="evidence" value="ECO:0007669"/>
    <property type="project" value="UniProtKB-SubCell"/>
</dbReference>
<evidence type="ECO:0000313" key="5">
    <source>
        <dbReference type="Ensembl" id="ENSMODP00000042909.1"/>
    </source>
</evidence>
<dbReference type="Gene3D" id="3.80.10.10">
    <property type="entry name" value="Ribonuclease Inhibitor"/>
    <property type="match status" value="1"/>
</dbReference>
<dbReference type="Ensembl" id="ENSMODT00000059908.1">
    <property type="protein sequence ID" value="ENSMODP00000042909.1"/>
    <property type="gene ID" value="ENSMODG00000050338.1"/>
</dbReference>
<dbReference type="SUPFAM" id="SSF52047">
    <property type="entry name" value="RNI-like"/>
    <property type="match status" value="1"/>
</dbReference>
<dbReference type="PANTHER" id="PTHR14224">
    <property type="entry name" value="SIMILAR TO PREFERENTIALLY EXPRESSED ANTIGEN IN MELANOMA-LIKE 3"/>
    <property type="match status" value="1"/>
</dbReference>
<dbReference type="FunCoup" id="A0A5F8G644">
    <property type="interactions" value="1149"/>
</dbReference>
<comment type="subcellular location">
    <subcellularLocation>
        <location evidence="1">Cytoplasm</location>
    </subcellularLocation>
</comment>
<dbReference type="Bgee" id="ENSMODG00000050338">
    <property type="expression patterns" value="Expressed in forelimb bud and 19 other cell types or tissues"/>
</dbReference>
<keyword evidence="4" id="KW-0677">Repeat</keyword>
<evidence type="ECO:0000256" key="4">
    <source>
        <dbReference type="ARBA" id="ARBA00022737"/>
    </source>
</evidence>
<dbReference type="GeneTree" id="ENSGT01030000234531"/>
<keyword evidence="3" id="KW-0433">Leucine-rich repeat</keyword>
<dbReference type="InterPro" id="IPR050694">
    <property type="entry name" value="LRRC14/PRAME"/>
</dbReference>
<accession>A0A5F8G644</accession>
<reference evidence="5" key="3">
    <citation type="submission" date="2025-09" db="UniProtKB">
        <authorList>
            <consortium name="Ensembl"/>
        </authorList>
    </citation>
    <scope>IDENTIFICATION</scope>
</reference>
<dbReference type="OMA" id="CPCFMPA"/>
<proteinExistence type="predicted"/>
<evidence type="ECO:0000256" key="1">
    <source>
        <dbReference type="ARBA" id="ARBA00004496"/>
    </source>
</evidence>
<dbReference type="InterPro" id="IPR032675">
    <property type="entry name" value="LRR_dom_sf"/>
</dbReference>
<keyword evidence="2" id="KW-0963">Cytoplasm</keyword>
<dbReference type="InParanoid" id="A0A5F8G644"/>
<sequence length="600" mass="67998">MHIPYLIFFNAFPSHQGNINREHVTITSTRSEFNFTLVTPKFIKRQPGSSHLPEVQYYLSCVIGGSCPPYSAMRPLVFLCAQQVIKDEESACQALELLPQDLYPVLFKAAFMHGKTLLLQALVHTWPYPILSFKQLLQDRPHCRRALRQDWPHCLRALLQECPNCPRALLQDRPAEELVQAMIMGVKARLEESTDNGTQQSLYRRHPLQLLDMTGLLDYGYEEDLKTMKMWARTMTMAQTGICHLLDKVEQPNESPNKCRKVEDLPCTLLPVEVRVDLWVTPSSSGFLKQALQNNAISPLRLCCRDFRAEDLPPDITVDLLGLLDHSSLRRLDLSFFTLEAGGVWEIVASIMKFTNLLSLKLQYSNMDVWRLWAMLEGTFSFLASEMSKLKRLKELNLGTSWLSGQLRQLLSGLQCPLESLELPVCYLLPVDLSYLSQSPHAPHLKKLDLSGNNLSGDLLPPFQALLGEASDSLLCLKVTECQLMDVHLISTLPLLSRCTRLRYLGLYDNPLSSIGLKALLSRSEVMPDLQLVVYPFPVDCYKDLPGVPLSANLLEDYIDEEKFAQVQGEMHQMLIAAGRADVLWTTDVYGPNMPDYFSL</sequence>
<evidence type="ECO:0000256" key="2">
    <source>
        <dbReference type="ARBA" id="ARBA00022490"/>
    </source>
</evidence>
<protein>
    <submittedName>
        <fullName evidence="5">Uncharacterized protein</fullName>
    </submittedName>
</protein>
<keyword evidence="6" id="KW-1185">Reference proteome</keyword>
<evidence type="ECO:0000256" key="3">
    <source>
        <dbReference type="ARBA" id="ARBA00022614"/>
    </source>
</evidence>
<dbReference type="AlphaFoldDB" id="A0A5F8G644"/>